<feature type="binding site" evidence="8">
    <location>
        <position position="65"/>
    </location>
    <ligand>
        <name>Zn(2+)</name>
        <dbReference type="ChEBI" id="CHEBI:29105"/>
    </ligand>
</feature>
<evidence type="ECO:0000256" key="2">
    <source>
        <dbReference type="ARBA" id="ARBA00022723"/>
    </source>
</evidence>
<dbReference type="Pfam" id="PF00096">
    <property type="entry name" value="zf-C2H2"/>
    <property type="match status" value="5"/>
</dbReference>
<dbReference type="PROSITE" id="PS00028">
    <property type="entry name" value="ZINC_FINGER_C2H2_1"/>
    <property type="match status" value="12"/>
</dbReference>
<evidence type="ECO:0000256" key="9">
    <source>
        <dbReference type="SAM" id="MobiDB-lite"/>
    </source>
</evidence>
<feature type="domain" description="C2H2-type" evidence="10">
    <location>
        <begin position="680"/>
        <end position="707"/>
    </location>
</feature>
<dbReference type="SMART" id="SM00868">
    <property type="entry name" value="zf-AD"/>
    <property type="match status" value="2"/>
</dbReference>
<keyword evidence="4 7" id="KW-0863">Zinc-finger</keyword>
<dbReference type="Gene3D" id="3.40.1800.20">
    <property type="match status" value="1"/>
</dbReference>
<evidence type="ECO:0000256" key="8">
    <source>
        <dbReference type="PROSITE-ProRule" id="PRU01263"/>
    </source>
</evidence>
<protein>
    <submittedName>
        <fullName evidence="12">(diamondback moth) hypothetical protein</fullName>
    </submittedName>
</protein>
<evidence type="ECO:0000256" key="1">
    <source>
        <dbReference type="ARBA" id="ARBA00004123"/>
    </source>
</evidence>
<feature type="compositionally biased region" description="Basic residues" evidence="9">
    <location>
        <begin position="508"/>
        <end position="521"/>
    </location>
</feature>
<feature type="domain" description="C2H2-type" evidence="10">
    <location>
        <begin position="823"/>
        <end position="850"/>
    </location>
</feature>
<feature type="domain" description="ZAD" evidence="11">
    <location>
        <begin position="14"/>
        <end position="92"/>
    </location>
</feature>
<feature type="binding site" evidence="8">
    <location>
        <position position="68"/>
    </location>
    <ligand>
        <name>Zn(2+)</name>
        <dbReference type="ChEBI" id="CHEBI:29105"/>
    </ligand>
</feature>
<accession>A0A8S4DRB5</accession>
<feature type="domain" description="C2H2-type" evidence="10">
    <location>
        <begin position="795"/>
        <end position="822"/>
    </location>
</feature>
<dbReference type="GO" id="GO:0005634">
    <property type="term" value="C:nucleus"/>
    <property type="evidence" value="ECO:0007669"/>
    <property type="project" value="UniProtKB-SubCell"/>
</dbReference>
<dbReference type="GO" id="GO:0006357">
    <property type="term" value="P:regulation of transcription by RNA polymerase II"/>
    <property type="evidence" value="ECO:0007669"/>
    <property type="project" value="TreeGrafter"/>
</dbReference>
<evidence type="ECO:0000256" key="7">
    <source>
        <dbReference type="PROSITE-ProRule" id="PRU00042"/>
    </source>
</evidence>
<evidence type="ECO:0000313" key="13">
    <source>
        <dbReference type="Proteomes" id="UP000653454"/>
    </source>
</evidence>
<evidence type="ECO:0000256" key="4">
    <source>
        <dbReference type="ARBA" id="ARBA00022771"/>
    </source>
</evidence>
<keyword evidence="2 8" id="KW-0479">Metal-binding</keyword>
<evidence type="ECO:0000259" key="11">
    <source>
        <dbReference type="PROSITE" id="PS51915"/>
    </source>
</evidence>
<evidence type="ECO:0000256" key="6">
    <source>
        <dbReference type="ARBA" id="ARBA00023242"/>
    </source>
</evidence>
<dbReference type="GO" id="GO:0008270">
    <property type="term" value="F:zinc ion binding"/>
    <property type="evidence" value="ECO:0007669"/>
    <property type="project" value="UniProtKB-UniRule"/>
</dbReference>
<feature type="domain" description="C2H2-type" evidence="10">
    <location>
        <begin position="313"/>
        <end position="335"/>
    </location>
</feature>
<dbReference type="PANTHER" id="PTHR24390">
    <property type="entry name" value="ZINC FINGER PROTEIN"/>
    <property type="match status" value="1"/>
</dbReference>
<reference evidence="12" key="1">
    <citation type="submission" date="2020-11" db="EMBL/GenBank/DDBJ databases">
        <authorList>
            <person name="Whiteford S."/>
        </authorList>
    </citation>
    <scope>NUCLEOTIDE SEQUENCE</scope>
</reference>
<keyword evidence="5 8" id="KW-0862">Zinc</keyword>
<dbReference type="PROSITE" id="PS50157">
    <property type="entry name" value="ZINC_FINGER_C2H2_2"/>
    <property type="match status" value="12"/>
</dbReference>
<feature type="domain" description="C2H2-type" evidence="10">
    <location>
        <begin position="766"/>
        <end position="794"/>
    </location>
</feature>
<dbReference type="PROSITE" id="PS51915">
    <property type="entry name" value="ZAD"/>
    <property type="match status" value="1"/>
</dbReference>
<dbReference type="AlphaFoldDB" id="A0A8S4DRB5"/>
<feature type="compositionally biased region" description="Basic and acidic residues" evidence="9">
    <location>
        <begin position="498"/>
        <end position="507"/>
    </location>
</feature>
<proteinExistence type="predicted"/>
<feature type="region of interest" description="Disordered" evidence="9">
    <location>
        <begin position="105"/>
        <end position="195"/>
    </location>
</feature>
<feature type="domain" description="C2H2-type" evidence="10">
    <location>
        <begin position="395"/>
        <end position="423"/>
    </location>
</feature>
<feature type="domain" description="C2H2-type" evidence="10">
    <location>
        <begin position="222"/>
        <end position="249"/>
    </location>
</feature>
<dbReference type="InterPro" id="IPR013087">
    <property type="entry name" value="Znf_C2H2_type"/>
</dbReference>
<dbReference type="FunFam" id="3.30.160.60:FF:000100">
    <property type="entry name" value="Zinc finger 45-like"/>
    <property type="match status" value="1"/>
</dbReference>
<feature type="binding site" evidence="8">
    <location>
        <position position="19"/>
    </location>
    <ligand>
        <name>Zn(2+)</name>
        <dbReference type="ChEBI" id="CHEBI:29105"/>
    </ligand>
</feature>
<feature type="compositionally biased region" description="Basic and acidic residues" evidence="9">
    <location>
        <begin position="140"/>
        <end position="156"/>
    </location>
</feature>
<evidence type="ECO:0000313" key="12">
    <source>
        <dbReference type="EMBL" id="CAG9106287.1"/>
    </source>
</evidence>
<keyword evidence="6" id="KW-0539">Nucleus</keyword>
<dbReference type="PANTHER" id="PTHR24390:SF256">
    <property type="entry name" value="ZINC FINGER PROTEIN 711"/>
    <property type="match status" value="1"/>
</dbReference>
<feature type="domain" description="C2H2-type" evidence="10">
    <location>
        <begin position="851"/>
        <end position="878"/>
    </location>
</feature>
<evidence type="ECO:0000259" key="10">
    <source>
        <dbReference type="PROSITE" id="PS50157"/>
    </source>
</evidence>
<name>A0A8S4DRB5_PLUXY</name>
<evidence type="ECO:0000256" key="5">
    <source>
        <dbReference type="ARBA" id="ARBA00022833"/>
    </source>
</evidence>
<gene>
    <name evidence="12" type="ORF">PLXY2_LOCUS3595</name>
</gene>
<feature type="domain" description="C2H2-type" evidence="10">
    <location>
        <begin position="425"/>
        <end position="453"/>
    </location>
</feature>
<dbReference type="SUPFAM" id="SSF57667">
    <property type="entry name" value="beta-beta-alpha zinc fingers"/>
    <property type="match status" value="6"/>
</dbReference>
<comment type="subcellular location">
    <subcellularLocation>
        <location evidence="1">Nucleus</location>
    </subcellularLocation>
</comment>
<dbReference type="Proteomes" id="UP000653454">
    <property type="component" value="Unassembled WGS sequence"/>
</dbReference>
<keyword evidence="13" id="KW-1185">Reference proteome</keyword>
<feature type="region of interest" description="Disordered" evidence="9">
    <location>
        <begin position="496"/>
        <end position="535"/>
    </location>
</feature>
<dbReference type="InterPro" id="IPR036236">
    <property type="entry name" value="Znf_C2H2_sf"/>
</dbReference>
<dbReference type="EMBL" id="CAJHNJ030000009">
    <property type="protein sequence ID" value="CAG9106287.1"/>
    <property type="molecule type" value="Genomic_DNA"/>
</dbReference>
<dbReference type="GO" id="GO:0000978">
    <property type="term" value="F:RNA polymerase II cis-regulatory region sequence-specific DNA binding"/>
    <property type="evidence" value="ECO:0007669"/>
    <property type="project" value="TreeGrafter"/>
</dbReference>
<feature type="domain" description="C2H2-type" evidence="10">
    <location>
        <begin position="565"/>
        <end position="592"/>
    </location>
</feature>
<feature type="binding site" evidence="8">
    <location>
        <position position="16"/>
    </location>
    <ligand>
        <name>Zn(2+)</name>
        <dbReference type="ChEBI" id="CHEBI:29105"/>
    </ligand>
</feature>
<comment type="caution">
    <text evidence="12">The sequence shown here is derived from an EMBL/GenBank/DDBJ whole genome shotgun (WGS) entry which is preliminary data.</text>
</comment>
<evidence type="ECO:0000256" key="3">
    <source>
        <dbReference type="ARBA" id="ARBA00022737"/>
    </source>
</evidence>
<dbReference type="Gene3D" id="3.30.160.60">
    <property type="entry name" value="Classic Zinc Finger"/>
    <property type="match status" value="8"/>
</dbReference>
<organism evidence="12 13">
    <name type="scientific">Plutella xylostella</name>
    <name type="common">Diamondback moth</name>
    <name type="synonym">Plutella maculipennis</name>
    <dbReference type="NCBI Taxonomy" id="51655"/>
    <lineage>
        <taxon>Eukaryota</taxon>
        <taxon>Metazoa</taxon>
        <taxon>Ecdysozoa</taxon>
        <taxon>Arthropoda</taxon>
        <taxon>Hexapoda</taxon>
        <taxon>Insecta</taxon>
        <taxon>Pterygota</taxon>
        <taxon>Neoptera</taxon>
        <taxon>Endopterygota</taxon>
        <taxon>Lepidoptera</taxon>
        <taxon>Glossata</taxon>
        <taxon>Ditrysia</taxon>
        <taxon>Yponomeutoidea</taxon>
        <taxon>Plutellidae</taxon>
        <taxon>Plutella</taxon>
    </lineage>
</organism>
<keyword evidence="3" id="KW-0677">Repeat</keyword>
<dbReference type="GO" id="GO:0003700">
    <property type="term" value="F:DNA-binding transcription factor activity"/>
    <property type="evidence" value="ECO:0007669"/>
    <property type="project" value="TreeGrafter"/>
</dbReference>
<feature type="domain" description="C2H2-type" evidence="10">
    <location>
        <begin position="339"/>
        <end position="366"/>
    </location>
</feature>
<dbReference type="InterPro" id="IPR012934">
    <property type="entry name" value="Znf_AD"/>
</dbReference>
<sequence length="879" mass="102836">MTSNDEGSMQWQSPVCQCCLSSTQRFYKEVASEYFWMGEKEVYEDMLLKVFSISLTSNEKDPRICELCVNKLRDASTFKKQVLRSQETLASRVVDDTLDNLIKDENVKETSPKSMDPFYRDDHNIDDTFEGTSEPMTPEVEVKEEPHTSENLRISDEETDDVKPCQPADSKRVTRSSEANTGTEKPKQKRDKWKRENALKSNTVELLKNSNLCPFKWHKNKYQCFCCKDTFADIKFLRQHTGIHTWDDIKSVITRYNSVLFHKVDMSSLTCKICLQSQMDVKILREHLIKLHSVSFNEDEGDLLIPFKLESGYECAICSESFLVFHKLNIHMNKHYQNYICETCGAGFTNQSNLREHSLIHDGKLNVCEMCKIEFANAYQKKQHDSSVHQKCSTRVCPYCSERFSGHYGRLLHMVTVHGEKRPEFKCSSCERVFLRKYLLNAHVRKFHMREKKHECEVCSIKFFNKSDLVNHAVTHTGVKNFVCSFCGKRRNITCDQKSSEGCDKPNKGKTKTKKPDKCKKVKEEPPENDNENQQILKESQMKNTTLTLLMHSNITLFNWDKNKYRCFFCKEHFLDKQLLKNHVKTHKTDEVKKIVQKSKPNNSYRAEISDLQCSVCAAPMDNLQQLTSHLIKNHDVSLETEESLFMPFRIGETACQVCNVDFHCFVKLDQHMTTHFSKCICDTCGKGFRHATSLKSHINTHVKRKYVCKKCQITFVSKYQKYMHNVKEHKNKLTNMCPYCPERFSHYNARLKHLAENHGCKMPEFKCPQCDKVYITNALVRSHVRKIHMCERNYECDKCGNKYMRKSELSDHMKSHIRARDFVCSFCGKGFFRKRSLNHHLAIHVEEYRHECNNCGKTFAQKYSRNVHRKRCQGMKKS</sequence>
<feature type="domain" description="C2H2-type" evidence="10">
    <location>
        <begin position="454"/>
        <end position="481"/>
    </location>
</feature>
<dbReference type="SMART" id="SM00355">
    <property type="entry name" value="ZnF_C2H2"/>
    <property type="match status" value="18"/>
</dbReference>